<dbReference type="RefSeq" id="WP_230434072.1">
    <property type="nucleotide sequence ID" value="NZ_JAFFQH010000132.1"/>
</dbReference>
<dbReference type="EMBL" id="JAFFQI010000153">
    <property type="protein sequence ID" value="MCD0265025.1"/>
    <property type="molecule type" value="Genomic_DNA"/>
</dbReference>
<dbReference type="Proteomes" id="UP001430396">
    <property type="component" value="Unassembled WGS sequence"/>
</dbReference>
<gene>
    <name evidence="1" type="ORF">JWH11_00930</name>
</gene>
<reference evidence="1" key="1">
    <citation type="submission" date="2021-02" db="EMBL/GenBank/DDBJ databases">
        <title>Copper resistance gene diversity in local Xanthomonas species at agrochemical polluted sites in Trinidad, Trinidad and Tobago.</title>
        <authorList>
            <person name="Ramnarine S.D.B.J."/>
            <person name="Ramsubhag A."/>
            <person name="Jayaraman J."/>
        </authorList>
    </citation>
    <scope>NUCLEOTIDE SEQUENCE</scope>
    <source>
        <strain evidence="1">CaNP6A</strain>
    </source>
</reference>
<protein>
    <submittedName>
        <fullName evidence="1">Uncharacterized protein</fullName>
    </submittedName>
</protein>
<keyword evidence="2" id="KW-1185">Reference proteome</keyword>
<proteinExistence type="predicted"/>
<evidence type="ECO:0000313" key="1">
    <source>
        <dbReference type="EMBL" id="MCD0265025.1"/>
    </source>
</evidence>
<evidence type="ECO:0000313" key="2">
    <source>
        <dbReference type="Proteomes" id="UP001430396"/>
    </source>
</evidence>
<organism evidence="1 2">
    <name type="scientific">Xanthomonas melonis</name>
    <dbReference type="NCBI Taxonomy" id="56456"/>
    <lineage>
        <taxon>Bacteria</taxon>
        <taxon>Pseudomonadati</taxon>
        <taxon>Pseudomonadota</taxon>
        <taxon>Gammaproteobacteria</taxon>
        <taxon>Lysobacterales</taxon>
        <taxon>Lysobacteraceae</taxon>
        <taxon>Xanthomonas</taxon>
    </lineage>
</organism>
<dbReference type="InterPro" id="IPR043733">
    <property type="entry name" value="DUF5677"/>
</dbReference>
<comment type="caution">
    <text evidence="1">The sequence shown here is derived from an EMBL/GenBank/DDBJ whole genome shotgun (WGS) entry which is preliminary data.</text>
</comment>
<accession>A0ABS8NPP0</accession>
<dbReference type="Pfam" id="PF18928">
    <property type="entry name" value="DUF5677"/>
    <property type="match status" value="1"/>
</dbReference>
<sequence length="440" mass="49371">MFVKFSTFAELSDATKEAIISTLDQVSLKAIRRSLAPLAAVMPDHPLAFLGKVDAVPEQNTRFPELLREFYDRNSRAAVLSSALGYELGIEQEKIHIAAHLIDDLIARFKVINGYPGTEEARRAAGAFRAAAPTLFMEVNLDDAGFEVDALWVEAFWDHISGFGPCLFPDTLEDETIDSEDSLEQFVFDYRNAVRADLRIRLANWPLDLNEIEVFEVVTALLCRQATLAMEMASSPGVWTPHIAPILLRAIADVFINLAWILKDPRPRARLYIEDGQGAIKLQIAHQKRALEAATDPNDAAELSQMIKVWSDWLTGQRIEALVEVNLGSWSGLNIRKMAEEAGFIDFYNYVYQPFSSVVHSNWAHVSMFNAIHCQNPAHRWNRGAAIAPASIDLNWLYLASKYLSKTFGHFDNVYGLDLPHVAFDLVVSQLSETMEETES</sequence>
<name>A0ABS8NPP0_9XANT</name>